<keyword evidence="3" id="KW-1003">Cell membrane</keyword>
<name>A0A3A3YWM2_9ACTN</name>
<feature type="transmembrane region" description="Helical" evidence="7">
    <location>
        <begin position="36"/>
        <end position="56"/>
    </location>
</feature>
<dbReference type="PANTHER" id="PTHR30506">
    <property type="entry name" value="INNER MEMBRANE PROTEIN"/>
    <property type="match status" value="1"/>
</dbReference>
<feature type="transmembrane region" description="Helical" evidence="7">
    <location>
        <begin position="124"/>
        <end position="142"/>
    </location>
</feature>
<evidence type="ECO:0000256" key="1">
    <source>
        <dbReference type="ARBA" id="ARBA00004651"/>
    </source>
</evidence>
<gene>
    <name evidence="9" type="ORF">D5H78_10215</name>
</gene>
<dbReference type="GO" id="GO:0005886">
    <property type="term" value="C:plasma membrane"/>
    <property type="evidence" value="ECO:0007669"/>
    <property type="project" value="UniProtKB-SubCell"/>
</dbReference>
<proteinExistence type="inferred from homology"/>
<dbReference type="Proteomes" id="UP000265614">
    <property type="component" value="Unassembled WGS sequence"/>
</dbReference>
<dbReference type="EMBL" id="QZEZ01000004">
    <property type="protein sequence ID" value="RJK95957.1"/>
    <property type="molecule type" value="Genomic_DNA"/>
</dbReference>
<keyword evidence="5 7" id="KW-1133">Transmembrane helix</keyword>
<feature type="domain" description="Glycine transporter" evidence="8">
    <location>
        <begin position="11"/>
        <end position="84"/>
    </location>
</feature>
<comment type="caution">
    <text evidence="9">The sequence shown here is derived from an EMBL/GenBank/DDBJ whole genome shotgun (WGS) entry which is preliminary data.</text>
</comment>
<keyword evidence="6 7" id="KW-0472">Membrane</keyword>
<feature type="transmembrane region" description="Helical" evidence="7">
    <location>
        <begin position="180"/>
        <end position="199"/>
    </location>
</feature>
<organism evidence="9 10">
    <name type="scientific">Vallicoccus soli</name>
    <dbReference type="NCBI Taxonomy" id="2339232"/>
    <lineage>
        <taxon>Bacteria</taxon>
        <taxon>Bacillati</taxon>
        <taxon>Actinomycetota</taxon>
        <taxon>Actinomycetes</taxon>
        <taxon>Motilibacterales</taxon>
        <taxon>Vallicoccaceae</taxon>
        <taxon>Vallicoccus</taxon>
    </lineage>
</organism>
<keyword evidence="10" id="KW-1185">Reference proteome</keyword>
<sequence>MSQPSLLLLGLDLLGTSAFALNGALTALRAARLDLVGVLTLGAITALGGGIVRDVLLGAVPPATLQDWRYLVVATVGGLLAFAAGHRLARLATPILVLDALGLSLFAVTGAGKALELGLGPGQAVLLGGITAVGGGTLRDVLVAQVPTVLRSGLYAVPALLGAAVAVGAEVAGAGGAASAVLAAGTCLAVRLLGVRYGVDLPGPRGLPGD</sequence>
<dbReference type="PANTHER" id="PTHR30506:SF3">
    <property type="entry name" value="UPF0126 INNER MEMBRANE PROTEIN YADS-RELATED"/>
    <property type="match status" value="1"/>
</dbReference>
<comment type="subcellular location">
    <subcellularLocation>
        <location evidence="1">Cell membrane</location>
        <topology evidence="1">Multi-pass membrane protein</topology>
    </subcellularLocation>
</comment>
<feature type="domain" description="Glycine transporter" evidence="8">
    <location>
        <begin position="97"/>
        <end position="168"/>
    </location>
</feature>
<dbReference type="RefSeq" id="WP_119950383.1">
    <property type="nucleotide sequence ID" value="NZ_QZEZ01000004.1"/>
</dbReference>
<evidence type="ECO:0000256" key="7">
    <source>
        <dbReference type="SAM" id="Phobius"/>
    </source>
</evidence>
<feature type="transmembrane region" description="Helical" evidence="7">
    <location>
        <begin position="91"/>
        <end position="112"/>
    </location>
</feature>
<accession>A0A3A3YWM2</accession>
<feature type="transmembrane region" description="Helical" evidence="7">
    <location>
        <begin position="154"/>
        <end position="173"/>
    </location>
</feature>
<evidence type="ECO:0000256" key="3">
    <source>
        <dbReference type="ARBA" id="ARBA00022475"/>
    </source>
</evidence>
<evidence type="ECO:0000256" key="4">
    <source>
        <dbReference type="ARBA" id="ARBA00022692"/>
    </source>
</evidence>
<dbReference type="InterPro" id="IPR005115">
    <property type="entry name" value="Gly_transporter"/>
</dbReference>
<evidence type="ECO:0000313" key="9">
    <source>
        <dbReference type="EMBL" id="RJK95957.1"/>
    </source>
</evidence>
<evidence type="ECO:0000313" key="10">
    <source>
        <dbReference type="Proteomes" id="UP000265614"/>
    </source>
</evidence>
<evidence type="ECO:0000256" key="2">
    <source>
        <dbReference type="ARBA" id="ARBA00008193"/>
    </source>
</evidence>
<dbReference type="OrthoDB" id="9791874at2"/>
<feature type="transmembrane region" description="Helical" evidence="7">
    <location>
        <begin position="68"/>
        <end position="85"/>
    </location>
</feature>
<comment type="similarity">
    <text evidence="2">Belongs to the UPF0126 family.</text>
</comment>
<keyword evidence="4 7" id="KW-0812">Transmembrane</keyword>
<dbReference type="AlphaFoldDB" id="A0A3A3YWM2"/>
<evidence type="ECO:0000259" key="8">
    <source>
        <dbReference type="Pfam" id="PF03458"/>
    </source>
</evidence>
<protein>
    <submittedName>
        <fullName evidence="9">Trimeric intracellular cation channel family protein</fullName>
    </submittedName>
</protein>
<evidence type="ECO:0000256" key="6">
    <source>
        <dbReference type="ARBA" id="ARBA00023136"/>
    </source>
</evidence>
<reference evidence="9 10" key="1">
    <citation type="submission" date="2018-09" db="EMBL/GenBank/DDBJ databases">
        <title>YIM 75000 draft genome.</title>
        <authorList>
            <person name="Tang S."/>
            <person name="Feng Y."/>
        </authorList>
    </citation>
    <scope>NUCLEOTIDE SEQUENCE [LARGE SCALE GENOMIC DNA]</scope>
    <source>
        <strain evidence="9 10">YIM 75000</strain>
    </source>
</reference>
<dbReference type="Pfam" id="PF03458">
    <property type="entry name" value="Gly_transporter"/>
    <property type="match status" value="2"/>
</dbReference>
<evidence type="ECO:0000256" key="5">
    <source>
        <dbReference type="ARBA" id="ARBA00022989"/>
    </source>
</evidence>